<dbReference type="AlphaFoldDB" id="A0A7X5ZGS5"/>
<proteinExistence type="predicted"/>
<accession>A0A7X5ZGS5</accession>
<dbReference type="RefSeq" id="WP_166945815.1">
    <property type="nucleotide sequence ID" value="NZ_JAARLZ010000001.1"/>
</dbReference>
<evidence type="ECO:0000313" key="1">
    <source>
        <dbReference type="EMBL" id="NII05014.1"/>
    </source>
</evidence>
<evidence type="ECO:0000313" key="2">
    <source>
        <dbReference type="Proteomes" id="UP000490980"/>
    </source>
</evidence>
<gene>
    <name evidence="1" type="ORF">HBF25_01285</name>
</gene>
<dbReference type="EMBL" id="JAARLZ010000001">
    <property type="protein sequence ID" value="NII05014.1"/>
    <property type="molecule type" value="Genomic_DNA"/>
</dbReference>
<reference evidence="1 2" key="1">
    <citation type="submission" date="2020-03" db="EMBL/GenBank/DDBJ databases">
        <authorList>
            <person name="Lai Q."/>
        </authorList>
    </citation>
    <scope>NUCLEOTIDE SEQUENCE [LARGE SCALE GENOMIC DNA]</scope>
    <source>
        <strain evidence="1 2">CCUG 25036</strain>
    </source>
</reference>
<dbReference type="Proteomes" id="UP000490980">
    <property type="component" value="Unassembled WGS sequence"/>
</dbReference>
<name>A0A7X5ZGS5_9GAMM</name>
<sequence length="95" mass="10348">MKVFAIGSGNAPLTPEQRQQYMPSEVPATLRLYLDGKMDQFWFRGDTPGVVFLINAETVEEARDIVGTLPLAKAGILNFDFIPVGPLAPLGMLIA</sequence>
<dbReference type="Gene3D" id="3.30.70.1060">
    <property type="entry name" value="Dimeric alpha+beta barrel"/>
    <property type="match status" value="1"/>
</dbReference>
<evidence type="ECO:0008006" key="3">
    <source>
        <dbReference type="Google" id="ProtNLM"/>
    </source>
</evidence>
<comment type="caution">
    <text evidence="1">The sequence shown here is derived from an EMBL/GenBank/DDBJ whole genome shotgun (WGS) entry which is preliminary data.</text>
</comment>
<protein>
    <recommendedName>
        <fullName evidence="3">Muconolactone isomerase domain-containing protein</fullName>
    </recommendedName>
</protein>
<keyword evidence="2" id="KW-1185">Reference proteome</keyword>
<organism evidence="1 2">
    <name type="scientific">Luteibacter anthropi</name>
    <dbReference type="NCBI Taxonomy" id="564369"/>
    <lineage>
        <taxon>Bacteria</taxon>
        <taxon>Pseudomonadati</taxon>
        <taxon>Pseudomonadota</taxon>
        <taxon>Gammaproteobacteria</taxon>
        <taxon>Lysobacterales</taxon>
        <taxon>Rhodanobacteraceae</taxon>
        <taxon>Luteibacter</taxon>
    </lineage>
</organism>